<dbReference type="SUPFAM" id="SSF54427">
    <property type="entry name" value="NTF2-like"/>
    <property type="match status" value="1"/>
</dbReference>
<dbReference type="AlphaFoldDB" id="A0A023BU63"/>
<organism evidence="1 2">
    <name type="scientific">Aquimarina atlantica</name>
    <dbReference type="NCBI Taxonomy" id="1317122"/>
    <lineage>
        <taxon>Bacteria</taxon>
        <taxon>Pseudomonadati</taxon>
        <taxon>Bacteroidota</taxon>
        <taxon>Flavobacteriia</taxon>
        <taxon>Flavobacteriales</taxon>
        <taxon>Flavobacteriaceae</taxon>
        <taxon>Aquimarina</taxon>
    </lineage>
</organism>
<protein>
    <recommendedName>
        <fullName evidence="3">Lumazine-binding protein</fullName>
    </recommendedName>
</protein>
<dbReference type="Gene3D" id="3.10.450.50">
    <property type="match status" value="1"/>
</dbReference>
<dbReference type="OrthoDB" id="8445243at2"/>
<dbReference type="STRING" id="1317122.ATO12_16525"/>
<dbReference type="eggNOG" id="ENOG502ZVPI">
    <property type="taxonomic scope" value="Bacteria"/>
</dbReference>
<keyword evidence="2" id="KW-1185">Reference proteome</keyword>
<evidence type="ECO:0000313" key="1">
    <source>
        <dbReference type="EMBL" id="EZH73542.1"/>
    </source>
</evidence>
<sequence>MYKEHIKEIESLITNYFEGIFYGDVTKLESCFHKNVYIYGDIKGVDYLKSVTEYLEGVKNRQSPKDLNENLEMKIIGIDIIGKIAMAKLHLPMLGYNYYDYLSLSKINNDWKIVNKLFTHVQ</sequence>
<dbReference type="InterPro" id="IPR032710">
    <property type="entry name" value="NTF2-like_dom_sf"/>
</dbReference>
<comment type="caution">
    <text evidence="1">The sequence shown here is derived from an EMBL/GenBank/DDBJ whole genome shotgun (WGS) entry which is preliminary data.</text>
</comment>
<dbReference type="Pfam" id="PF12893">
    <property type="entry name" value="Lumazine_bd_2"/>
    <property type="match status" value="1"/>
</dbReference>
<gene>
    <name evidence="1" type="ORF">ATO12_16525</name>
</gene>
<dbReference type="RefSeq" id="WP_034242258.1">
    <property type="nucleotide sequence ID" value="NZ_AQRA01000005.1"/>
</dbReference>
<reference evidence="1 2" key="1">
    <citation type="submission" date="2014-04" db="EMBL/GenBank/DDBJ databases">
        <title>Aquimarina sp. 22II-S11-z7 Genome Sequencing.</title>
        <authorList>
            <person name="Lai Q."/>
        </authorList>
    </citation>
    <scope>NUCLEOTIDE SEQUENCE [LARGE SCALE GENOMIC DNA]</scope>
    <source>
        <strain evidence="1 2">22II-S11-z7</strain>
    </source>
</reference>
<evidence type="ECO:0008006" key="3">
    <source>
        <dbReference type="Google" id="ProtNLM"/>
    </source>
</evidence>
<name>A0A023BU63_9FLAO</name>
<accession>A0A023BU63</accession>
<proteinExistence type="predicted"/>
<dbReference type="InterPro" id="IPR039437">
    <property type="entry name" value="FrzH/put_lumazine-bd"/>
</dbReference>
<evidence type="ECO:0000313" key="2">
    <source>
        <dbReference type="Proteomes" id="UP000023541"/>
    </source>
</evidence>
<dbReference type="EMBL" id="AQRA01000005">
    <property type="protein sequence ID" value="EZH73542.1"/>
    <property type="molecule type" value="Genomic_DNA"/>
</dbReference>
<dbReference type="Proteomes" id="UP000023541">
    <property type="component" value="Unassembled WGS sequence"/>
</dbReference>